<dbReference type="EMBL" id="PSUL01000006">
    <property type="protein sequence ID" value="PPF15133.1"/>
    <property type="molecule type" value="Genomic_DNA"/>
</dbReference>
<feature type="transmembrane region" description="Helical" evidence="1">
    <location>
        <begin position="183"/>
        <end position="203"/>
    </location>
</feature>
<evidence type="ECO:0000313" key="2">
    <source>
        <dbReference type="EMBL" id="PPF15133.1"/>
    </source>
</evidence>
<keyword evidence="1" id="KW-0812">Transmembrane</keyword>
<comment type="caution">
    <text evidence="2">The sequence shown here is derived from an EMBL/GenBank/DDBJ whole genome shotgun (WGS) entry which is preliminary data.</text>
</comment>
<dbReference type="KEGG" id="rry:C1O28_07160"/>
<feature type="transmembrane region" description="Helical" evidence="1">
    <location>
        <begin position="42"/>
        <end position="63"/>
    </location>
</feature>
<proteinExistence type="predicted"/>
<protein>
    <submittedName>
        <fullName evidence="2">Uncharacterized protein</fullName>
    </submittedName>
</protein>
<feature type="transmembrane region" description="Helical" evidence="1">
    <location>
        <begin position="83"/>
        <end position="104"/>
    </location>
</feature>
<keyword evidence="1" id="KW-0472">Membrane</keyword>
<dbReference type="EMBL" id="PSVT01000004">
    <property type="protein sequence ID" value="PPH78977.1"/>
    <property type="molecule type" value="Genomic_DNA"/>
</dbReference>
<evidence type="ECO:0000313" key="4">
    <source>
        <dbReference type="Proteomes" id="UP000237881"/>
    </source>
</evidence>
<reference evidence="4 5" key="1">
    <citation type="submission" date="2018-02" db="EMBL/GenBank/DDBJ databases">
        <title>Bacteriophage NCPPB3778 and a type I-E CRISPR drive the evolution of the US Biological Select Agent, Rathayibacter toxicus.</title>
        <authorList>
            <person name="Davis E.W.II."/>
            <person name="Tabima J.F."/>
            <person name="Weisberg A.J."/>
            <person name="Lopes L.D."/>
            <person name="Wiseman M.S."/>
            <person name="Wiseman M.S."/>
            <person name="Pupko T."/>
            <person name="Belcher M.S."/>
            <person name="Sechler A.J."/>
            <person name="Tancos M.A."/>
            <person name="Schroeder B.K."/>
            <person name="Murray T.D."/>
            <person name="Luster D.G."/>
            <person name="Schneider W.L."/>
            <person name="Rogers E."/>
            <person name="Andreote F.D."/>
            <person name="Grunwald N.J."/>
            <person name="Putnam M.L."/>
            <person name="Chang J.H."/>
        </authorList>
    </citation>
    <scope>NUCLEOTIDE SEQUENCE [LARGE SCALE GENOMIC DNA]</scope>
    <source>
        <strain evidence="3 5">AY1D6</strain>
        <strain evidence="2 4">AY1I9</strain>
    </source>
</reference>
<feature type="transmembrane region" description="Helical" evidence="1">
    <location>
        <begin position="209"/>
        <end position="227"/>
    </location>
</feature>
<accession>A0ABD6WB76</accession>
<gene>
    <name evidence="2" type="ORF">C5C04_04390</name>
    <name evidence="3" type="ORF">C5C40_03260</name>
</gene>
<keyword evidence="5" id="KW-1185">Reference proteome</keyword>
<dbReference type="Proteomes" id="UP000237881">
    <property type="component" value="Unassembled WGS sequence"/>
</dbReference>
<keyword evidence="1" id="KW-1133">Transmembrane helix</keyword>
<dbReference type="AlphaFoldDB" id="A0ABD6WB76"/>
<feature type="transmembrane region" description="Helical" evidence="1">
    <location>
        <begin position="116"/>
        <end position="135"/>
    </location>
</feature>
<evidence type="ECO:0000256" key="1">
    <source>
        <dbReference type="SAM" id="Phobius"/>
    </source>
</evidence>
<organism evidence="2 4">
    <name type="scientific">Rathayibacter rathayi</name>
    <name type="common">Corynebacterium rathayi</name>
    <dbReference type="NCBI Taxonomy" id="33887"/>
    <lineage>
        <taxon>Bacteria</taxon>
        <taxon>Bacillati</taxon>
        <taxon>Actinomycetota</taxon>
        <taxon>Actinomycetes</taxon>
        <taxon>Micrococcales</taxon>
        <taxon>Microbacteriaceae</taxon>
        <taxon>Rathayibacter</taxon>
    </lineage>
</organism>
<evidence type="ECO:0000313" key="5">
    <source>
        <dbReference type="Proteomes" id="UP000239698"/>
    </source>
</evidence>
<dbReference type="Proteomes" id="UP000239698">
    <property type="component" value="Unassembled WGS sequence"/>
</dbReference>
<feature type="transmembrane region" description="Helical" evidence="1">
    <location>
        <begin position="354"/>
        <end position="377"/>
    </location>
</feature>
<feature type="transmembrane region" description="Helical" evidence="1">
    <location>
        <begin position="239"/>
        <end position="259"/>
    </location>
</feature>
<name>A0ABD6WB76_RATRA</name>
<feature type="transmembrane region" description="Helical" evidence="1">
    <location>
        <begin position="279"/>
        <end position="301"/>
    </location>
</feature>
<sequence>MVVLVAAIVFGVFSVTQSLQRDLPAATSNPELVMAPSSGSALTTAFSALLAVILAVWFAPTTFRLGASEAPSTIARELASKSIVAAIARICVLLSLSVTVWSYWSSAVSDGPYRVPIMRMILPALLGIGFAYWAAAAEMRLGELSNDNLLWAERHREVERLKQVIAGEPSSALSWKVRVSQQFIAFVLVPVVLWILGLLIVPSPNETAALARLLTIVVVNTIGYFALSELIYRLIGRKVAAAAGLVFALVLVGTLLSLATTTAAFSSGVVDDAFHIGPIARSMLLFTVIVLSGPFVILAVFAARLPGRRWRGVIFDSAMNRYAKELTKAEEVVASTATKQTNRSASSGEAVKPFAWLGLVALLPIAPFNVMFGVLALRLIRDGRARGRAIVIAAIIIGVAMTGIGVCALIYAVFSDPTVVFCDPDSKAACIR</sequence>
<evidence type="ECO:0000313" key="3">
    <source>
        <dbReference type="EMBL" id="PPH78977.1"/>
    </source>
</evidence>
<feature type="transmembrane region" description="Helical" evidence="1">
    <location>
        <begin position="389"/>
        <end position="414"/>
    </location>
</feature>